<keyword evidence="2" id="KW-1185">Reference proteome</keyword>
<dbReference type="PATRIC" id="fig|42253.5.peg.1655"/>
<organism evidence="1 2">
    <name type="scientific">Nitrospira moscoviensis</name>
    <dbReference type="NCBI Taxonomy" id="42253"/>
    <lineage>
        <taxon>Bacteria</taxon>
        <taxon>Pseudomonadati</taxon>
        <taxon>Nitrospirota</taxon>
        <taxon>Nitrospiria</taxon>
        <taxon>Nitrospirales</taxon>
        <taxon>Nitrospiraceae</taxon>
        <taxon>Nitrospira</taxon>
    </lineage>
</organism>
<reference evidence="1 2" key="1">
    <citation type="journal article" date="2015" name="Proc. Natl. Acad. Sci. U.S.A.">
        <title>Expanded metabolic versatility of ubiquitous nitrite-oxidizing bacteria from the genus Nitrospira.</title>
        <authorList>
            <person name="Koch H."/>
            <person name="Lucker S."/>
            <person name="Albertsen M."/>
            <person name="Kitzinger K."/>
            <person name="Herbold C."/>
            <person name="Spieck E."/>
            <person name="Nielsen P.H."/>
            <person name="Wagner M."/>
            <person name="Daims H."/>
        </authorList>
    </citation>
    <scope>NUCLEOTIDE SEQUENCE [LARGE SCALE GENOMIC DNA]</scope>
    <source>
        <strain evidence="1 2">NSP M-1</strain>
    </source>
</reference>
<gene>
    <name evidence="1" type="ORF">NITMOv2_1685</name>
</gene>
<dbReference type="KEGG" id="nmv:NITMOv2_1685"/>
<proteinExistence type="predicted"/>
<sequence length="79" mass="9110">MSFTQWRIQRARAKQKRIALQMLALSGVVRPSHVEPRYSVPLLKLKALNQAQPCEFLHRPNPSIRRTIPPLSGARLQKK</sequence>
<evidence type="ECO:0000313" key="1">
    <source>
        <dbReference type="EMBL" id="ALA58105.1"/>
    </source>
</evidence>
<dbReference type="AlphaFoldDB" id="A0A0K2GAY2"/>
<dbReference type="EMBL" id="CP011801">
    <property type="protein sequence ID" value="ALA58105.1"/>
    <property type="molecule type" value="Genomic_DNA"/>
</dbReference>
<accession>A0A0K2GAY2</accession>
<name>A0A0K2GAY2_NITMO</name>
<dbReference type="Proteomes" id="UP000069205">
    <property type="component" value="Chromosome"/>
</dbReference>
<protein>
    <submittedName>
        <fullName evidence="1">Uncharacterized protein</fullName>
    </submittedName>
</protein>
<evidence type="ECO:0000313" key="2">
    <source>
        <dbReference type="Proteomes" id="UP000069205"/>
    </source>
</evidence>